<dbReference type="Proteomes" id="UP000028701">
    <property type="component" value="Unassembled WGS sequence"/>
</dbReference>
<gene>
    <name evidence="2" type="ORF">RRU01S_20_00420</name>
</gene>
<protein>
    <recommendedName>
        <fullName evidence="4">Porin domain-containing protein</fullName>
    </recommendedName>
</protein>
<evidence type="ECO:0008006" key="4">
    <source>
        <dbReference type="Google" id="ProtNLM"/>
    </source>
</evidence>
<feature type="region of interest" description="Disordered" evidence="1">
    <location>
        <begin position="1"/>
        <end position="42"/>
    </location>
</feature>
<sequence length="345" mass="36588">MAIPTVPRPTGQASANTNAQSTPPVFRPIPLSSSPNLSGSEGKATVVLSGRELDAIIDETFSVYEKYNLRRTQHQSVAGMTSDGYLLYAINSRVGARDYTAMGAFDPAGKPVEPTSSQKKLLGNYISNPGKLITMDAKSNSVIGLKTNGINPNVSVYTDLASKNTTFYFDTSFDTASLKADGSVTLDNHMNVAKRALNVSGGGNGFTGKASYEKAGDVVNASLDAAYRAGDTGWGVQGIVQKNGDVLKRQLGADYKSTDRQWAVDGNVSRSGNVSGHSIGASYKPTGSDWSGSGRHTRYGDERSTEIGVAYDRPKNLKVEVAAKRNSGASGKADHQIEIKITAEF</sequence>
<dbReference type="EMBL" id="BBJU01000020">
    <property type="protein sequence ID" value="GAK71781.1"/>
    <property type="molecule type" value="Genomic_DNA"/>
</dbReference>
<dbReference type="AlphaFoldDB" id="A0A081CYN5"/>
<comment type="caution">
    <text evidence="2">The sequence shown here is derived from an EMBL/GenBank/DDBJ whole genome shotgun (WGS) entry which is preliminary data.</text>
</comment>
<reference evidence="2 3" key="1">
    <citation type="submission" date="2014-08" db="EMBL/GenBank/DDBJ databases">
        <title>Whole genome shotgun sequence of Rhizobium rubi NBRC 13261.</title>
        <authorList>
            <person name="Katano-Makiyama Y."/>
            <person name="Hosoyama A."/>
            <person name="Hashimoto M."/>
            <person name="Hosoyama Y."/>
            <person name="Noguchi M."/>
            <person name="Tsuchikane K."/>
            <person name="Uohara A."/>
            <person name="Ohji S."/>
            <person name="Ichikawa N."/>
            <person name="Kimura A."/>
            <person name="Yamazoe A."/>
            <person name="Fujita N."/>
        </authorList>
    </citation>
    <scope>NUCLEOTIDE SEQUENCE [LARGE SCALE GENOMIC DNA]</scope>
    <source>
        <strain evidence="2 3">NBRC 13261</strain>
    </source>
</reference>
<dbReference type="RefSeq" id="WP_131367800.1">
    <property type="nucleotide sequence ID" value="NZ_BBJU01000020.1"/>
</dbReference>
<proteinExistence type="predicted"/>
<evidence type="ECO:0000256" key="1">
    <source>
        <dbReference type="SAM" id="MobiDB-lite"/>
    </source>
</evidence>
<evidence type="ECO:0000313" key="3">
    <source>
        <dbReference type="Proteomes" id="UP000028701"/>
    </source>
</evidence>
<accession>A0A081CYN5</accession>
<feature type="compositionally biased region" description="Polar residues" evidence="1">
    <location>
        <begin position="11"/>
        <end position="23"/>
    </location>
</feature>
<evidence type="ECO:0000313" key="2">
    <source>
        <dbReference type="EMBL" id="GAK71781.1"/>
    </source>
</evidence>
<organism evidence="2 3">
    <name type="scientific">Agrobacterium rubi TR3 = NBRC 13261</name>
    <dbReference type="NCBI Taxonomy" id="1368415"/>
    <lineage>
        <taxon>Bacteria</taxon>
        <taxon>Pseudomonadati</taxon>
        <taxon>Pseudomonadota</taxon>
        <taxon>Alphaproteobacteria</taxon>
        <taxon>Hyphomicrobiales</taxon>
        <taxon>Rhizobiaceae</taxon>
        <taxon>Rhizobium/Agrobacterium group</taxon>
        <taxon>Agrobacterium</taxon>
    </lineage>
</organism>
<dbReference type="OrthoDB" id="8291491at2"/>
<name>A0A081CYN5_9HYPH</name>